<feature type="domain" description="Histidine kinase" evidence="16">
    <location>
        <begin position="423"/>
        <end position="620"/>
    </location>
</feature>
<dbReference type="InterPro" id="IPR003660">
    <property type="entry name" value="HAMP_dom"/>
</dbReference>
<dbReference type="Gene3D" id="1.20.5.1930">
    <property type="match status" value="1"/>
</dbReference>
<evidence type="ECO:0000313" key="19">
    <source>
        <dbReference type="Proteomes" id="UP001597158"/>
    </source>
</evidence>
<evidence type="ECO:0000256" key="11">
    <source>
        <dbReference type="ARBA" id="ARBA00022989"/>
    </source>
</evidence>
<proteinExistence type="predicted"/>
<name>A0ABW3WID2_9RHOO</name>
<dbReference type="EC" id="2.7.13.3" evidence="14"/>
<dbReference type="Pfam" id="PF02518">
    <property type="entry name" value="HATPase_c"/>
    <property type="match status" value="1"/>
</dbReference>
<evidence type="ECO:0000259" key="17">
    <source>
        <dbReference type="PROSITE" id="PS50885"/>
    </source>
</evidence>
<dbReference type="InterPro" id="IPR042295">
    <property type="entry name" value="NarX-like_N_sf"/>
</dbReference>
<evidence type="ECO:0000256" key="7">
    <source>
        <dbReference type="ARBA" id="ARBA00022692"/>
    </source>
</evidence>
<feature type="domain" description="HAMP" evidence="17">
    <location>
        <begin position="199"/>
        <end position="251"/>
    </location>
</feature>
<evidence type="ECO:0000256" key="1">
    <source>
        <dbReference type="ARBA" id="ARBA00000085"/>
    </source>
</evidence>
<dbReference type="SUPFAM" id="SSF55874">
    <property type="entry name" value="ATPase domain of HSP90 chaperone/DNA topoisomerase II/histidine kinase"/>
    <property type="match status" value="1"/>
</dbReference>
<keyword evidence="13 14" id="KW-0472">Membrane</keyword>
<evidence type="ECO:0000259" key="16">
    <source>
        <dbReference type="PROSITE" id="PS50109"/>
    </source>
</evidence>
<evidence type="ECO:0000256" key="8">
    <source>
        <dbReference type="ARBA" id="ARBA00022741"/>
    </source>
</evidence>
<dbReference type="InterPro" id="IPR016380">
    <property type="entry name" value="Sig_transdc_His_kin_NarX/NarQ"/>
</dbReference>
<dbReference type="InterPro" id="IPR011712">
    <property type="entry name" value="Sig_transdc_His_kin_sub3_dim/P"/>
</dbReference>
<dbReference type="Pfam" id="PF13675">
    <property type="entry name" value="PilJ"/>
    <property type="match status" value="1"/>
</dbReference>
<keyword evidence="19" id="KW-1185">Reference proteome</keyword>
<organism evidence="18 19">
    <name type="scientific">Thauera mechernichensis</name>
    <dbReference type="NCBI Taxonomy" id="82788"/>
    <lineage>
        <taxon>Bacteria</taxon>
        <taxon>Pseudomonadati</taxon>
        <taxon>Pseudomonadota</taxon>
        <taxon>Betaproteobacteria</taxon>
        <taxon>Rhodocyclales</taxon>
        <taxon>Zoogloeaceae</taxon>
        <taxon>Thauera</taxon>
    </lineage>
</organism>
<accession>A0ABW3WID2</accession>
<protein>
    <recommendedName>
        <fullName evidence="14">Sensor protein</fullName>
        <ecNumber evidence="14">2.7.13.3</ecNumber>
    </recommendedName>
</protein>
<evidence type="ECO:0000256" key="2">
    <source>
        <dbReference type="ARBA" id="ARBA00004429"/>
    </source>
</evidence>
<comment type="catalytic activity">
    <reaction evidence="1 14">
        <text>ATP + protein L-histidine = ADP + protein N-phospho-L-histidine.</text>
        <dbReference type="EC" id="2.7.13.3"/>
    </reaction>
</comment>
<evidence type="ECO:0000256" key="4">
    <source>
        <dbReference type="ARBA" id="ARBA00022519"/>
    </source>
</evidence>
<dbReference type="Gene3D" id="3.30.565.10">
    <property type="entry name" value="Histidine kinase-like ATPase, C-terminal domain"/>
    <property type="match status" value="1"/>
</dbReference>
<dbReference type="Gene3D" id="1.20.120.960">
    <property type="entry name" value="Histidine kinase NarX, sensor domain"/>
    <property type="match status" value="1"/>
</dbReference>
<dbReference type="PANTHER" id="PTHR24421">
    <property type="entry name" value="NITRATE/NITRITE SENSOR PROTEIN NARX-RELATED"/>
    <property type="match status" value="1"/>
</dbReference>
<dbReference type="RefSeq" id="WP_277832993.1">
    <property type="nucleotide sequence ID" value="NZ_JARQZE010000006.1"/>
</dbReference>
<evidence type="ECO:0000256" key="9">
    <source>
        <dbReference type="ARBA" id="ARBA00022777"/>
    </source>
</evidence>
<dbReference type="Gene3D" id="1.10.8.500">
    <property type="entry name" value="HAMP domain in histidine kinase"/>
    <property type="match status" value="1"/>
</dbReference>
<keyword evidence="8 14" id="KW-0547">Nucleotide-binding</keyword>
<sequence length="643" mass="69816">MNFPTLRPLARRSIMLLVSVAMLTLTLITLAGMSASVLVVESARGSASAINVAGSLRRYTHRLANLIAVDALSGRSESQRVEAAVRDFETHLEHPALLRFVERAPGELFAATYRGVHASWHLSLKPRIEALGAQSPPPPNEQVEILLTEVDAFVDQLNTLVAVLEHDTEKRIQDLRLILAGAIVLTVLVVVVALLLLKRALLTPLRGLLDAARRIAGGDFGVRVSYTGQDELGRVGLAFNLMADELAGHYRTLEQRVADKTSELQRSNRSLELLYHAIARLYQTPTATEAYEATLRDIDRVAGLEGSFVCIEPRHGGPASVIASSMGGCPDRNERGEDACGACRAASDGVGVALHHPALLRFPLRDREHHYGMLRLSLPDGARLEDWQRQLVEALSRHIGMALGASRRSEQERLLALQEERSVIARELHDSLAQALSYMKIQVSLLQGVLADPQRRAEAEPILADLREGINAAYRQLRELLVSFRLGLAGDLKTLLADAVREYGARGGVEVQLEVALGECTLRPNQEVHVLQIAREALSNMVRHAQARRARVSLIGTDDGMVELTVMDDGVGLGVPPADAHNHHGMAIMRERASSLGGSIAFDDQADGGTCLRVRFQAAASLAEPVVPPAPAEARSHAGESRA</sequence>
<dbReference type="InterPro" id="IPR003594">
    <property type="entry name" value="HATPase_dom"/>
</dbReference>
<keyword evidence="4 14" id="KW-0997">Cell inner membrane</keyword>
<keyword evidence="11 15" id="KW-1133">Transmembrane helix</keyword>
<dbReference type="InterPro" id="IPR005467">
    <property type="entry name" value="His_kinase_dom"/>
</dbReference>
<dbReference type="CDD" id="cd06225">
    <property type="entry name" value="HAMP"/>
    <property type="match status" value="1"/>
</dbReference>
<keyword evidence="3 14" id="KW-1003">Cell membrane</keyword>
<evidence type="ECO:0000313" key="18">
    <source>
        <dbReference type="EMBL" id="MFD1265575.1"/>
    </source>
</evidence>
<gene>
    <name evidence="18" type="ORF">ACFQ4M_18530</name>
</gene>
<dbReference type="CDD" id="cd16917">
    <property type="entry name" value="HATPase_UhpB-NarQ-NarX-like"/>
    <property type="match status" value="1"/>
</dbReference>
<dbReference type="Pfam" id="PF07730">
    <property type="entry name" value="HisKA_3"/>
    <property type="match status" value="1"/>
</dbReference>
<evidence type="ECO:0000256" key="6">
    <source>
        <dbReference type="ARBA" id="ARBA00022679"/>
    </source>
</evidence>
<dbReference type="PROSITE" id="PS50885">
    <property type="entry name" value="HAMP"/>
    <property type="match status" value="1"/>
</dbReference>
<reference evidence="19" key="1">
    <citation type="journal article" date="2019" name="Int. J. Syst. Evol. Microbiol.">
        <title>The Global Catalogue of Microorganisms (GCM) 10K type strain sequencing project: providing services to taxonomists for standard genome sequencing and annotation.</title>
        <authorList>
            <consortium name="The Broad Institute Genomics Platform"/>
            <consortium name="The Broad Institute Genome Sequencing Center for Infectious Disease"/>
            <person name="Wu L."/>
            <person name="Ma J."/>
        </authorList>
    </citation>
    <scope>NUCLEOTIDE SEQUENCE [LARGE SCALE GENOMIC DNA]</scope>
    <source>
        <strain evidence="19">CCUG 48884</strain>
    </source>
</reference>
<dbReference type="Pfam" id="PF00672">
    <property type="entry name" value="HAMP"/>
    <property type="match status" value="1"/>
</dbReference>
<dbReference type="PIRSF" id="PIRSF003167">
    <property type="entry name" value="STHK_NarX/NarQ"/>
    <property type="match status" value="1"/>
</dbReference>
<dbReference type="CDD" id="cd19408">
    <property type="entry name" value="NarX_NarQ_sensor"/>
    <property type="match status" value="1"/>
</dbReference>
<dbReference type="InterPro" id="IPR029095">
    <property type="entry name" value="NarX-like_N"/>
</dbReference>
<dbReference type="SUPFAM" id="SSF158472">
    <property type="entry name" value="HAMP domain-like"/>
    <property type="match status" value="1"/>
</dbReference>
<keyword evidence="7 15" id="KW-0812">Transmembrane</keyword>
<evidence type="ECO:0000256" key="13">
    <source>
        <dbReference type="ARBA" id="ARBA00023136"/>
    </source>
</evidence>
<keyword evidence="5" id="KW-0597">Phosphoprotein</keyword>
<dbReference type="SMART" id="SM00304">
    <property type="entry name" value="HAMP"/>
    <property type="match status" value="1"/>
</dbReference>
<keyword evidence="12 14" id="KW-0902">Two-component regulatory system</keyword>
<evidence type="ECO:0000256" key="10">
    <source>
        <dbReference type="ARBA" id="ARBA00022840"/>
    </source>
</evidence>
<dbReference type="EMBL" id="JBHTMC010000034">
    <property type="protein sequence ID" value="MFD1265575.1"/>
    <property type="molecule type" value="Genomic_DNA"/>
</dbReference>
<dbReference type="InterPro" id="IPR036890">
    <property type="entry name" value="HATPase_C_sf"/>
</dbReference>
<dbReference type="GO" id="GO:0016301">
    <property type="term" value="F:kinase activity"/>
    <property type="evidence" value="ECO:0007669"/>
    <property type="project" value="UniProtKB-KW"/>
</dbReference>
<dbReference type="Proteomes" id="UP001597158">
    <property type="component" value="Unassembled WGS sequence"/>
</dbReference>
<evidence type="ECO:0000256" key="5">
    <source>
        <dbReference type="ARBA" id="ARBA00022553"/>
    </source>
</evidence>
<keyword evidence="9 14" id="KW-0418">Kinase</keyword>
<evidence type="ECO:0000256" key="3">
    <source>
        <dbReference type="ARBA" id="ARBA00022475"/>
    </source>
</evidence>
<dbReference type="InterPro" id="IPR050482">
    <property type="entry name" value="Sensor_HK_TwoCompSys"/>
</dbReference>
<feature type="transmembrane region" description="Helical" evidence="15">
    <location>
        <begin position="177"/>
        <end position="197"/>
    </location>
</feature>
<comment type="subcellular location">
    <subcellularLocation>
        <location evidence="2">Cell inner membrane</location>
        <topology evidence="2">Multi-pass membrane protein</topology>
    </subcellularLocation>
</comment>
<keyword evidence="6 14" id="KW-0808">Transferase</keyword>
<dbReference type="SMART" id="SM00387">
    <property type="entry name" value="HATPase_c"/>
    <property type="match status" value="1"/>
</dbReference>
<evidence type="ECO:0000256" key="15">
    <source>
        <dbReference type="SAM" id="Phobius"/>
    </source>
</evidence>
<evidence type="ECO:0000256" key="12">
    <source>
        <dbReference type="ARBA" id="ARBA00023012"/>
    </source>
</evidence>
<keyword evidence="10 14" id="KW-0067">ATP-binding</keyword>
<dbReference type="PANTHER" id="PTHR24421:SF10">
    <property type="entry name" value="NITRATE_NITRITE SENSOR PROTEIN NARQ"/>
    <property type="match status" value="1"/>
</dbReference>
<comment type="caution">
    <text evidence="18">The sequence shown here is derived from an EMBL/GenBank/DDBJ whole genome shotgun (WGS) entry which is preliminary data.</text>
</comment>
<evidence type="ECO:0000256" key="14">
    <source>
        <dbReference type="PIRNR" id="PIRNR003167"/>
    </source>
</evidence>
<dbReference type="PROSITE" id="PS50109">
    <property type="entry name" value="HIS_KIN"/>
    <property type="match status" value="1"/>
</dbReference>